<dbReference type="eggNOG" id="COG5001">
    <property type="taxonomic scope" value="Bacteria"/>
</dbReference>
<dbReference type="InterPro" id="IPR001633">
    <property type="entry name" value="EAL_dom"/>
</dbReference>
<dbReference type="Proteomes" id="UP000054058">
    <property type="component" value="Unassembled WGS sequence"/>
</dbReference>
<evidence type="ECO:0000313" key="2">
    <source>
        <dbReference type="EMBL" id="ETX09542.1"/>
    </source>
</evidence>
<sequence length="273" mass="30600">MSMSPAQVLLAEKTNISTPSNLDNLTSIIDDALQHQHFSMVYQPLFSMQTSKLVGFEALVRCKSPQFGFISPDKFIPHVEENGQIIELGNWIFQQVLLDLKRFLQYGLKDITVSINVSSVQIAKTNIFDEIMTLVNKLEIPTRCIKLELTETALIQNPQKIAKVFNAFQIEGVQLWIDDFGTGFASLSLLREFKVDGVKIDKSFVDGIVTCNEDFTLCSAIVAMAQRLGLHIVAEGIEDEDQLQILNQLGCDTAQGFLLGKPVSFEENLRRWG</sequence>
<dbReference type="CDD" id="cd01948">
    <property type="entry name" value="EAL"/>
    <property type="match status" value="1"/>
</dbReference>
<protein>
    <submittedName>
        <fullName evidence="2">Diguanylate cyclase</fullName>
    </submittedName>
</protein>
<dbReference type="PATRIC" id="fig|1122207.3.peg.2977"/>
<evidence type="ECO:0000259" key="1">
    <source>
        <dbReference type="PROSITE" id="PS50883"/>
    </source>
</evidence>
<feature type="domain" description="EAL" evidence="1">
    <location>
        <begin position="22"/>
        <end position="273"/>
    </location>
</feature>
<dbReference type="GO" id="GO:0071111">
    <property type="term" value="F:cyclic-guanylate-specific phosphodiesterase activity"/>
    <property type="evidence" value="ECO:0007669"/>
    <property type="project" value="InterPro"/>
</dbReference>
<dbReference type="SMART" id="SM00052">
    <property type="entry name" value="EAL"/>
    <property type="match status" value="1"/>
</dbReference>
<organism evidence="2 3">
    <name type="scientific">Marinomonas ushuaiensis DSM 15871</name>
    <dbReference type="NCBI Taxonomy" id="1122207"/>
    <lineage>
        <taxon>Bacteria</taxon>
        <taxon>Pseudomonadati</taxon>
        <taxon>Pseudomonadota</taxon>
        <taxon>Gammaproteobacteria</taxon>
        <taxon>Oceanospirillales</taxon>
        <taxon>Oceanospirillaceae</taxon>
        <taxon>Marinomonas</taxon>
    </lineage>
</organism>
<dbReference type="RefSeq" id="WP_211236479.1">
    <property type="nucleotide sequence ID" value="NZ_JAMB01000019.1"/>
</dbReference>
<dbReference type="AlphaFoldDB" id="X7E0Q8"/>
<accession>X7E0Q8</accession>
<gene>
    <name evidence="2" type="ORF">MUS1_06830</name>
</gene>
<dbReference type="Pfam" id="PF00563">
    <property type="entry name" value="EAL"/>
    <property type="match status" value="1"/>
</dbReference>
<dbReference type="PROSITE" id="PS50883">
    <property type="entry name" value="EAL"/>
    <property type="match status" value="1"/>
</dbReference>
<reference evidence="2 3" key="1">
    <citation type="submission" date="2014-01" db="EMBL/GenBank/DDBJ databases">
        <title>Marinomonas ushuaiensis DSM 15871 Genome Sequencing.</title>
        <authorList>
            <person name="Lai Q."/>
            <person name="Shao Z.S."/>
        </authorList>
    </citation>
    <scope>NUCLEOTIDE SEQUENCE [LARGE SCALE GENOMIC DNA]</scope>
    <source>
        <strain evidence="2 3">DSM 15871</strain>
    </source>
</reference>
<comment type="caution">
    <text evidence="2">The sequence shown here is derived from an EMBL/GenBank/DDBJ whole genome shotgun (WGS) entry which is preliminary data.</text>
</comment>
<dbReference type="InterPro" id="IPR050706">
    <property type="entry name" value="Cyclic-di-GMP_PDE-like"/>
</dbReference>
<dbReference type="PANTHER" id="PTHR33121">
    <property type="entry name" value="CYCLIC DI-GMP PHOSPHODIESTERASE PDEF"/>
    <property type="match status" value="1"/>
</dbReference>
<name>X7E0Q8_9GAMM</name>
<keyword evidence="3" id="KW-1185">Reference proteome</keyword>
<dbReference type="EMBL" id="JAMB01000019">
    <property type="protein sequence ID" value="ETX09542.1"/>
    <property type="molecule type" value="Genomic_DNA"/>
</dbReference>
<dbReference type="SUPFAM" id="SSF141868">
    <property type="entry name" value="EAL domain-like"/>
    <property type="match status" value="1"/>
</dbReference>
<proteinExistence type="predicted"/>
<dbReference type="Gene3D" id="3.20.20.450">
    <property type="entry name" value="EAL domain"/>
    <property type="match status" value="1"/>
</dbReference>
<dbReference type="STRING" id="1122207.MUS1_06830"/>
<evidence type="ECO:0000313" key="3">
    <source>
        <dbReference type="Proteomes" id="UP000054058"/>
    </source>
</evidence>
<dbReference type="InterPro" id="IPR035919">
    <property type="entry name" value="EAL_sf"/>
</dbReference>
<dbReference type="PANTHER" id="PTHR33121:SF71">
    <property type="entry name" value="OXYGEN SENSOR PROTEIN DOSP"/>
    <property type="match status" value="1"/>
</dbReference>